<evidence type="ECO:0000313" key="2">
    <source>
        <dbReference type="EMBL" id="KAK3852685.1"/>
    </source>
</evidence>
<dbReference type="PANTHER" id="PTHR23278:SF32">
    <property type="entry name" value="NEUROMUSCULIN, ISOFORM E"/>
    <property type="match status" value="1"/>
</dbReference>
<dbReference type="EMBL" id="JAWQEG010007297">
    <property type="protein sequence ID" value="KAK3852685.1"/>
    <property type="molecule type" value="Genomic_DNA"/>
</dbReference>
<protein>
    <recommendedName>
        <fullName evidence="1">Ig-like domain-containing protein</fullName>
    </recommendedName>
</protein>
<dbReference type="Pfam" id="PF13927">
    <property type="entry name" value="Ig_3"/>
    <property type="match status" value="1"/>
</dbReference>
<dbReference type="InterPro" id="IPR003599">
    <property type="entry name" value="Ig_sub"/>
</dbReference>
<dbReference type="Proteomes" id="UP001286313">
    <property type="component" value="Unassembled WGS sequence"/>
</dbReference>
<dbReference type="InterPro" id="IPR013106">
    <property type="entry name" value="Ig_V-set"/>
</dbReference>
<accession>A0AAE1BPQ5</accession>
<evidence type="ECO:0000313" key="3">
    <source>
        <dbReference type="Proteomes" id="UP001286313"/>
    </source>
</evidence>
<keyword evidence="3" id="KW-1185">Reference proteome</keyword>
<dbReference type="InterPro" id="IPR013098">
    <property type="entry name" value="Ig_I-set"/>
</dbReference>
<dbReference type="InterPro" id="IPR036179">
    <property type="entry name" value="Ig-like_dom_sf"/>
</dbReference>
<proteinExistence type="predicted"/>
<evidence type="ECO:0000259" key="1">
    <source>
        <dbReference type="PROSITE" id="PS50835"/>
    </source>
</evidence>
<feature type="domain" description="Ig-like" evidence="1">
    <location>
        <begin position="1"/>
        <end position="105"/>
    </location>
</feature>
<name>A0AAE1BPQ5_PETCI</name>
<dbReference type="PANTHER" id="PTHR23278">
    <property type="entry name" value="SIDESTEP PROTEIN"/>
    <property type="match status" value="1"/>
</dbReference>
<dbReference type="Gene3D" id="2.60.40.10">
    <property type="entry name" value="Immunoglobulins"/>
    <property type="match status" value="3"/>
</dbReference>
<feature type="domain" description="Ig-like" evidence="1">
    <location>
        <begin position="263"/>
        <end position="377"/>
    </location>
</feature>
<dbReference type="Pfam" id="PF07679">
    <property type="entry name" value="I-set"/>
    <property type="match status" value="1"/>
</dbReference>
<reference evidence="2" key="1">
    <citation type="submission" date="2023-10" db="EMBL/GenBank/DDBJ databases">
        <title>Genome assemblies of two species of porcelain crab, Petrolisthes cinctipes and Petrolisthes manimaculis (Anomura: Porcellanidae).</title>
        <authorList>
            <person name="Angst P."/>
        </authorList>
    </citation>
    <scope>NUCLEOTIDE SEQUENCE</scope>
    <source>
        <strain evidence="2">PB745_01</strain>
        <tissue evidence="2">Gill</tissue>
    </source>
</reference>
<organism evidence="2 3">
    <name type="scientific">Petrolisthes cinctipes</name>
    <name type="common">Flat porcelain crab</name>
    <dbReference type="NCBI Taxonomy" id="88211"/>
    <lineage>
        <taxon>Eukaryota</taxon>
        <taxon>Metazoa</taxon>
        <taxon>Ecdysozoa</taxon>
        <taxon>Arthropoda</taxon>
        <taxon>Crustacea</taxon>
        <taxon>Multicrustacea</taxon>
        <taxon>Malacostraca</taxon>
        <taxon>Eumalacostraca</taxon>
        <taxon>Eucarida</taxon>
        <taxon>Decapoda</taxon>
        <taxon>Pleocyemata</taxon>
        <taxon>Anomura</taxon>
        <taxon>Galatheoidea</taxon>
        <taxon>Porcellanidae</taxon>
        <taxon>Petrolisthes</taxon>
    </lineage>
</organism>
<comment type="caution">
    <text evidence="2">The sequence shown here is derived from an EMBL/GenBank/DDBJ whole genome shotgun (WGS) entry which is preliminary data.</text>
</comment>
<dbReference type="Pfam" id="PF07686">
    <property type="entry name" value="V-set"/>
    <property type="match status" value="1"/>
</dbReference>
<dbReference type="InterPro" id="IPR007110">
    <property type="entry name" value="Ig-like_dom"/>
</dbReference>
<gene>
    <name evidence="2" type="ORF">Pcinc_040738</name>
</gene>
<feature type="domain" description="Ig-like" evidence="1">
    <location>
        <begin position="164"/>
        <end position="258"/>
    </location>
</feature>
<dbReference type="InterPro" id="IPR013783">
    <property type="entry name" value="Ig-like_fold"/>
</dbReference>
<dbReference type="SMART" id="SM00409">
    <property type="entry name" value="IG"/>
    <property type="match status" value="3"/>
</dbReference>
<dbReference type="PROSITE" id="PS50835">
    <property type="entry name" value="IG_LIKE"/>
    <property type="match status" value="3"/>
</dbReference>
<dbReference type="AlphaFoldDB" id="A0AAE1BPQ5"/>
<sequence>MRWRAWLWDVVQLPCEVDRASCGDFHSIKWYKDSDRVYIFSDMANVRRAEGPLLERTDFHYAANGTDSSLEIKPLQIEDEGTYKCEITYLAVQEACSVVQFVNLTTYGEYTAAVEEDGSGLGRNVLRLPVSRHHLDSTLVCEAVNPAITAPFIAFVTLDVNDAPIVRVTPENITVNESMDILIFCQYSANPLQLTHVNWFQDKRLVDVAGNPEKYGNGDVEHPTLLIKNSSANDMGNYTCRVSNEVGVSDVVNTASVSVLSAPSFIERLQPYHGAVMNSAEVSLSCRVECSPLCNVSWLKDDQPLLNQSHYEIASRVMPADPNSGWRMGNETLTQDVTSEGLESRLRLPATSDSLATYSCFVNNTIGESIACEIDVTALDTPNTCRLLRLCAYV</sequence>
<dbReference type="SUPFAM" id="SSF48726">
    <property type="entry name" value="Immunoglobulin"/>
    <property type="match status" value="3"/>
</dbReference>
<dbReference type="CDD" id="cd00096">
    <property type="entry name" value="Ig"/>
    <property type="match status" value="1"/>
</dbReference>